<protein>
    <submittedName>
        <fullName evidence="1">Uncharacterized protein</fullName>
    </submittedName>
</protein>
<dbReference type="AlphaFoldDB" id="A0A1T2KXW9"/>
<dbReference type="RefSeq" id="WP_078485627.1">
    <property type="nucleotide sequence ID" value="NZ_MPRJ01000003.1"/>
</dbReference>
<proteinExistence type="predicted"/>
<reference evidence="1 2" key="1">
    <citation type="submission" date="2016-11" db="EMBL/GenBank/DDBJ databases">
        <title>Mixed transmission modes and dynamic genome evolution in an obligate animal-bacterial symbiosis.</title>
        <authorList>
            <person name="Russell S.L."/>
            <person name="Corbett-Detig R.B."/>
            <person name="Cavanaugh C.M."/>
        </authorList>
    </citation>
    <scope>NUCLEOTIDE SEQUENCE [LARGE SCALE GENOMIC DNA]</scope>
    <source>
        <strain evidence="1">Se-Cadez</strain>
    </source>
</reference>
<evidence type="ECO:0000313" key="2">
    <source>
        <dbReference type="Proteomes" id="UP000190896"/>
    </source>
</evidence>
<comment type="caution">
    <text evidence="1">The sequence shown here is derived from an EMBL/GenBank/DDBJ whole genome shotgun (WGS) entry which is preliminary data.</text>
</comment>
<keyword evidence="2" id="KW-1185">Reference proteome</keyword>
<dbReference type="EMBL" id="MPRJ01000003">
    <property type="protein sequence ID" value="OOZ37699.1"/>
    <property type="molecule type" value="Genomic_DNA"/>
</dbReference>
<dbReference type="Proteomes" id="UP000190896">
    <property type="component" value="Unassembled WGS sequence"/>
</dbReference>
<gene>
    <name evidence="1" type="ORF">BOW51_00755</name>
</gene>
<sequence>MDMEPQEFIKELSRLYLKRDVSGTINTINEYKNKPGFQRIYRKLLNARRIKPSVTSLHGVTKALLTEISLANTINRGKHSDENFFEIGDRLKQRYNFPLAESTWRHIFRAILSSM</sequence>
<organism evidence="1 2">
    <name type="scientific">Solemya velesiana gill symbiont</name>
    <dbReference type="NCBI Taxonomy" id="1918948"/>
    <lineage>
        <taxon>Bacteria</taxon>
        <taxon>Pseudomonadati</taxon>
        <taxon>Pseudomonadota</taxon>
        <taxon>Gammaproteobacteria</taxon>
        <taxon>sulfur-oxidizing symbionts</taxon>
    </lineage>
</organism>
<name>A0A1T2KXW9_9GAMM</name>
<evidence type="ECO:0000313" key="1">
    <source>
        <dbReference type="EMBL" id="OOZ37699.1"/>
    </source>
</evidence>
<accession>A0A1T2KXW9</accession>